<dbReference type="Proteomes" id="UP000249061">
    <property type="component" value="Unassembled WGS sequence"/>
</dbReference>
<keyword evidence="11" id="KW-0482">Metalloprotease</keyword>
<dbReference type="InterPro" id="IPR042097">
    <property type="entry name" value="Aminopeptidase_N-like_N_sf"/>
</dbReference>
<reference evidence="15 16" key="1">
    <citation type="submission" date="2017-08" db="EMBL/GenBank/DDBJ databases">
        <title>Infants hospitalized years apart are colonized by the same room-sourced microbial strains.</title>
        <authorList>
            <person name="Brooks B."/>
            <person name="Olm M.R."/>
            <person name="Firek B.A."/>
            <person name="Baker R."/>
            <person name="Thomas B.C."/>
            <person name="Morowitz M.J."/>
            <person name="Banfield J.F."/>
        </authorList>
    </citation>
    <scope>NUCLEOTIDE SEQUENCE [LARGE SCALE GENOMIC DNA]</scope>
    <source>
        <strain evidence="15">S2_003_000_R2_14</strain>
    </source>
</reference>
<evidence type="ECO:0000256" key="3">
    <source>
        <dbReference type="ARBA" id="ARBA00010136"/>
    </source>
</evidence>
<dbReference type="GO" id="GO:0005615">
    <property type="term" value="C:extracellular space"/>
    <property type="evidence" value="ECO:0007669"/>
    <property type="project" value="TreeGrafter"/>
</dbReference>
<dbReference type="PRINTS" id="PR00756">
    <property type="entry name" value="ALADIPTASE"/>
</dbReference>
<dbReference type="GO" id="GO:0005737">
    <property type="term" value="C:cytoplasm"/>
    <property type="evidence" value="ECO:0007669"/>
    <property type="project" value="TreeGrafter"/>
</dbReference>
<protein>
    <recommendedName>
        <fullName evidence="5">Aminopeptidase N</fullName>
        <ecNumber evidence="4">3.4.11.2</ecNumber>
    </recommendedName>
</protein>
<dbReference type="GO" id="GO:0016285">
    <property type="term" value="F:alanyl aminopeptidase activity"/>
    <property type="evidence" value="ECO:0007669"/>
    <property type="project" value="UniProtKB-EC"/>
</dbReference>
<feature type="domain" description="Aminopeptidase N-like N-terminal" evidence="14">
    <location>
        <begin position="30"/>
        <end position="210"/>
    </location>
</feature>
<evidence type="ECO:0000256" key="12">
    <source>
        <dbReference type="SAM" id="MobiDB-lite"/>
    </source>
</evidence>
<dbReference type="EC" id="3.4.11.2" evidence="4"/>
<evidence type="ECO:0000256" key="6">
    <source>
        <dbReference type="ARBA" id="ARBA00022438"/>
    </source>
</evidence>
<dbReference type="InterPro" id="IPR027268">
    <property type="entry name" value="Peptidase_M4/M1_CTD_sf"/>
</dbReference>
<evidence type="ECO:0000313" key="16">
    <source>
        <dbReference type="Proteomes" id="UP000249061"/>
    </source>
</evidence>
<keyword evidence="6" id="KW-0031">Aminopeptidase</keyword>
<dbReference type="Gene3D" id="1.10.390.10">
    <property type="entry name" value="Neutral Protease Domain 2"/>
    <property type="match status" value="1"/>
</dbReference>
<dbReference type="InterPro" id="IPR045357">
    <property type="entry name" value="Aminopeptidase_N-like_N"/>
</dbReference>
<gene>
    <name evidence="15" type="ORF">DI536_21230</name>
</gene>
<evidence type="ECO:0000256" key="10">
    <source>
        <dbReference type="ARBA" id="ARBA00022833"/>
    </source>
</evidence>
<feature type="domain" description="Peptidase M1 membrane alanine aminopeptidase" evidence="13">
    <location>
        <begin position="260"/>
        <end position="459"/>
    </location>
</feature>
<dbReference type="AlphaFoldDB" id="A0A2W5T331"/>
<dbReference type="Gene3D" id="1.25.10.10">
    <property type="entry name" value="Leucine-rich Repeat Variant"/>
    <property type="match status" value="1"/>
</dbReference>
<dbReference type="SUPFAM" id="SSF63737">
    <property type="entry name" value="Leukotriene A4 hydrolase N-terminal domain"/>
    <property type="match status" value="1"/>
</dbReference>
<evidence type="ECO:0000256" key="11">
    <source>
        <dbReference type="ARBA" id="ARBA00023049"/>
    </source>
</evidence>
<dbReference type="Pfam" id="PF01433">
    <property type="entry name" value="Peptidase_M1"/>
    <property type="match status" value="1"/>
</dbReference>
<dbReference type="InterPro" id="IPR011989">
    <property type="entry name" value="ARM-like"/>
</dbReference>
<accession>A0A2W5T331</accession>
<comment type="cofactor">
    <cofactor evidence="2">
        <name>Zn(2+)</name>
        <dbReference type="ChEBI" id="CHEBI:29105"/>
    </cofactor>
</comment>
<dbReference type="EMBL" id="QFQP01000019">
    <property type="protein sequence ID" value="PZR09859.1"/>
    <property type="molecule type" value="Genomic_DNA"/>
</dbReference>
<evidence type="ECO:0000256" key="1">
    <source>
        <dbReference type="ARBA" id="ARBA00000098"/>
    </source>
</evidence>
<dbReference type="GO" id="GO:0070006">
    <property type="term" value="F:metalloaminopeptidase activity"/>
    <property type="evidence" value="ECO:0007669"/>
    <property type="project" value="TreeGrafter"/>
</dbReference>
<comment type="caution">
    <text evidence="15">The sequence shown here is derived from an EMBL/GenBank/DDBJ whole genome shotgun (WGS) entry which is preliminary data.</text>
</comment>
<dbReference type="InterPro" id="IPR001930">
    <property type="entry name" value="Peptidase_M1"/>
</dbReference>
<dbReference type="Pfam" id="PF17900">
    <property type="entry name" value="Peptidase_M1_N"/>
    <property type="match status" value="1"/>
</dbReference>
<evidence type="ECO:0000256" key="9">
    <source>
        <dbReference type="ARBA" id="ARBA00022801"/>
    </source>
</evidence>
<dbReference type="GO" id="GO:0043171">
    <property type="term" value="P:peptide catabolic process"/>
    <property type="evidence" value="ECO:0007669"/>
    <property type="project" value="TreeGrafter"/>
</dbReference>
<evidence type="ECO:0000256" key="8">
    <source>
        <dbReference type="ARBA" id="ARBA00022723"/>
    </source>
</evidence>
<dbReference type="InterPro" id="IPR050344">
    <property type="entry name" value="Peptidase_M1_aminopeptidases"/>
</dbReference>
<feature type="region of interest" description="Disordered" evidence="12">
    <location>
        <begin position="835"/>
        <end position="855"/>
    </location>
</feature>
<evidence type="ECO:0000256" key="2">
    <source>
        <dbReference type="ARBA" id="ARBA00001947"/>
    </source>
</evidence>
<dbReference type="PANTHER" id="PTHR11533:SF174">
    <property type="entry name" value="PUROMYCIN-SENSITIVE AMINOPEPTIDASE-RELATED"/>
    <property type="match status" value="1"/>
</dbReference>
<dbReference type="SUPFAM" id="SSF55486">
    <property type="entry name" value="Metalloproteases ('zincins'), catalytic domain"/>
    <property type="match status" value="1"/>
</dbReference>
<organism evidence="15 16">
    <name type="scientific">Archangium gephyra</name>
    <dbReference type="NCBI Taxonomy" id="48"/>
    <lineage>
        <taxon>Bacteria</taxon>
        <taxon>Pseudomonadati</taxon>
        <taxon>Myxococcota</taxon>
        <taxon>Myxococcia</taxon>
        <taxon>Myxococcales</taxon>
        <taxon>Cystobacterineae</taxon>
        <taxon>Archangiaceae</taxon>
        <taxon>Archangium</taxon>
    </lineage>
</organism>
<keyword evidence="7" id="KW-0645">Protease</keyword>
<comment type="similarity">
    <text evidence="3">Belongs to the peptidase M1 family.</text>
</comment>
<keyword evidence="10" id="KW-0862">Zinc</keyword>
<dbReference type="GO" id="GO:0008270">
    <property type="term" value="F:zinc ion binding"/>
    <property type="evidence" value="ECO:0007669"/>
    <property type="project" value="InterPro"/>
</dbReference>
<keyword evidence="8" id="KW-0479">Metal-binding</keyword>
<evidence type="ECO:0000313" key="15">
    <source>
        <dbReference type="EMBL" id="PZR09859.1"/>
    </source>
</evidence>
<evidence type="ECO:0000259" key="14">
    <source>
        <dbReference type="Pfam" id="PF17900"/>
    </source>
</evidence>
<dbReference type="InterPro" id="IPR014782">
    <property type="entry name" value="Peptidase_M1_dom"/>
</dbReference>
<dbReference type="Gene3D" id="2.60.40.1730">
    <property type="entry name" value="tricorn interacting facor f3 domain"/>
    <property type="match status" value="1"/>
</dbReference>
<dbReference type="GO" id="GO:0006508">
    <property type="term" value="P:proteolysis"/>
    <property type="evidence" value="ECO:0007669"/>
    <property type="project" value="UniProtKB-KW"/>
</dbReference>
<evidence type="ECO:0000256" key="4">
    <source>
        <dbReference type="ARBA" id="ARBA00012564"/>
    </source>
</evidence>
<name>A0A2W5T331_9BACT</name>
<proteinExistence type="inferred from homology"/>
<dbReference type="GO" id="GO:0016020">
    <property type="term" value="C:membrane"/>
    <property type="evidence" value="ECO:0007669"/>
    <property type="project" value="TreeGrafter"/>
</dbReference>
<sequence>MINVISMVSLLAAAPAPGGLQPKNRPYDAQHYKLELRLGEGGTFSNVATVTVKATKALTEIEFDAYDLKISAAKVDGEAAEFKETYSAETRSGLVKIKPKKAVASGKEAVIEIAYTVTAGTSNQGLFTAQEPDGALPGYFTHFEPAFAQRFFPVNDTPADKATSEVFAIVDGRYNVVSNGKKELDEKFTEGGQNLRRVHWKQEQPHSPYLIAVAIAQLEPVLVNEDIPSNLWLPPNRKADGFVAQDVLKGLYNFQVGFTGTRFPFSKLDVVAVPRFFWSGMENTSVIFERTSKLLVDHKNDHTARSRIVGLLSHEMAHQYFGDWVTCAWWNDVWLNEGFATYLGGLAADDYADNDEHEVWITRAMIDGYFPEEDGPRSHPLVVKGNVPVEEAFDSTSYTKGAHVLRMLELWLGKAEMKKVLKAYLEKHGGKAVTSDDFFKVVYETTKKEKELKPFKEAWLTKKGYPIIFPDTQFSGGKLTVKIRQQPNQSGEKGPFVFKLPIVVHRATEPTFTKEEVITVDKPEVTVTIDVPAAPQWINWNKNFGALVKVNPTSLNEDRLVDAARYDEDPTWRLLSTLQLLGELGNKSKVEETKPTDSAMGAIFDVLQKDPSPYVREVVLQRLANTRFKKLPPEFAPILLALAKRPENLNEDPAGYIRVRVAAMEALARVDSADGHKWMMDELGKREIDINYLRGYATAAARLGTASSLGTLRAALVTQKGRGMAYYRRTASALALSTNTDALLIMREVFKNNPGNNELGREVLDGLQANKELRETTPFAAFVRDGVLDEATYTEEIRADLITYLDDVKYDSAKIALTEIVAGTRSDRLKASAQRVLDANFPAPPPAKPEPKKKK</sequence>
<dbReference type="GO" id="GO:0042277">
    <property type="term" value="F:peptide binding"/>
    <property type="evidence" value="ECO:0007669"/>
    <property type="project" value="TreeGrafter"/>
</dbReference>
<dbReference type="PANTHER" id="PTHR11533">
    <property type="entry name" value="PROTEASE M1 ZINC METALLOPROTEASE"/>
    <property type="match status" value="1"/>
</dbReference>
<keyword evidence="9" id="KW-0378">Hydrolase</keyword>
<evidence type="ECO:0000256" key="7">
    <source>
        <dbReference type="ARBA" id="ARBA00022670"/>
    </source>
</evidence>
<evidence type="ECO:0000256" key="5">
    <source>
        <dbReference type="ARBA" id="ARBA00015611"/>
    </source>
</evidence>
<comment type="catalytic activity">
    <reaction evidence="1">
        <text>Release of an N-terminal amino acid, Xaa-|-Yaa- from a peptide, amide or arylamide. Xaa is preferably Ala, but may be most amino acids including Pro (slow action). When a terminal hydrophobic residue is followed by a prolyl residue, the two may be released as an intact Xaa-Pro dipeptide.</text>
        <dbReference type="EC" id="3.4.11.2"/>
    </reaction>
</comment>
<evidence type="ECO:0000259" key="13">
    <source>
        <dbReference type="Pfam" id="PF01433"/>
    </source>
</evidence>